<feature type="binding site" evidence="3">
    <location>
        <position position="261"/>
    </location>
    <ligand>
        <name>Cu cation</name>
        <dbReference type="ChEBI" id="CHEBI:23378"/>
    </ligand>
</feature>
<dbReference type="KEGG" id="ole:K0B96_05055"/>
<dbReference type="PANTHER" id="PTHR12151:SF25">
    <property type="entry name" value="LINALOOL DEHYDRATASE_ISOMERASE DOMAIN-CONTAINING PROTEIN"/>
    <property type="match status" value="1"/>
</dbReference>
<evidence type="ECO:0000256" key="1">
    <source>
        <dbReference type="ARBA" id="ARBA00010996"/>
    </source>
</evidence>
<dbReference type="Gene3D" id="3.40.30.10">
    <property type="entry name" value="Glutaredoxin"/>
    <property type="match status" value="1"/>
</dbReference>
<accession>A0A8F9XKS6</accession>
<dbReference type="Proteomes" id="UP000825051">
    <property type="component" value="Chromosome"/>
</dbReference>
<dbReference type="PROSITE" id="PS51257">
    <property type="entry name" value="PROKAR_LIPOPROTEIN"/>
    <property type="match status" value="1"/>
</dbReference>
<name>A0A8F9XKS6_9BACT</name>
<evidence type="ECO:0000313" key="7">
    <source>
        <dbReference type="Proteomes" id="UP000825051"/>
    </source>
</evidence>
<evidence type="ECO:0000313" key="6">
    <source>
        <dbReference type="EMBL" id="QYM79988.1"/>
    </source>
</evidence>
<dbReference type="Pfam" id="PF02630">
    <property type="entry name" value="SCO1-SenC"/>
    <property type="match status" value="1"/>
</dbReference>
<feature type="binding site" evidence="3">
    <location>
        <position position="172"/>
    </location>
    <ligand>
        <name>Cu cation</name>
        <dbReference type="ChEBI" id="CHEBI:23378"/>
    </ligand>
</feature>
<keyword evidence="3" id="KW-0479">Metal-binding</keyword>
<dbReference type="InterPro" id="IPR036249">
    <property type="entry name" value="Thioredoxin-like_sf"/>
</dbReference>
<dbReference type="PROSITE" id="PS51352">
    <property type="entry name" value="THIOREDOXIN_2"/>
    <property type="match status" value="1"/>
</dbReference>
<keyword evidence="7" id="KW-1185">Reference proteome</keyword>
<gene>
    <name evidence="6" type="ORF">K0B96_05055</name>
</gene>
<dbReference type="RefSeq" id="WP_220164518.1">
    <property type="nucleotide sequence ID" value="NZ_CP080507.1"/>
</dbReference>
<dbReference type="EMBL" id="CP080507">
    <property type="protein sequence ID" value="QYM79988.1"/>
    <property type="molecule type" value="Genomic_DNA"/>
</dbReference>
<comment type="similarity">
    <text evidence="1">Belongs to the SCO1/2 family.</text>
</comment>
<feature type="domain" description="Thioredoxin" evidence="5">
    <location>
        <begin position="134"/>
        <end position="294"/>
    </location>
</feature>
<sequence>MKHVVIGLVLSFAIAVTGCRRAQSAAASSAAEEKTYPLKGEIVSVDQARHVLVVTHEDIPGLMPGMTMEFSVSAGDAANAKAGQRIRAQVIPSKTGNFRLEQIWPDDETSVSAVEAGAKALRQDTMIRGRGAYREVGENMPDFTLYDQNGRVVQAGRFRGKMVMMNFIFTRCPVANMCPAATQKMMATQSLARKAGIKDVEFVSITLDPAYDTPGVLKGYAAERGIDTSNFSFLTGPENAIKDLLAQFGVLEEFDGPLLKHTLATLLISPEGKIIHRADGTVWEPQDFVAKMQR</sequence>
<evidence type="ECO:0000259" key="5">
    <source>
        <dbReference type="PROSITE" id="PS51352"/>
    </source>
</evidence>
<dbReference type="InterPro" id="IPR042230">
    <property type="entry name" value="CusF_sf"/>
</dbReference>
<feature type="disulfide bond" description="Redox-active" evidence="4">
    <location>
        <begin position="172"/>
        <end position="178"/>
    </location>
</feature>
<reference evidence="6" key="1">
    <citation type="submission" date="2021-08" db="EMBL/GenBank/DDBJ databases">
        <title>Genome of a novel bacterium of the phylum Verrucomicrobia, Oleiharenicola sp. KSB-15.</title>
        <authorList>
            <person name="Chung J.-H."/>
            <person name="Ahn J.-H."/>
            <person name="Yoon Y."/>
            <person name="Kim D.-Y."/>
            <person name="An S.-H."/>
            <person name="Park I."/>
            <person name="Yeon J."/>
        </authorList>
    </citation>
    <scope>NUCLEOTIDE SEQUENCE</scope>
    <source>
        <strain evidence="6">KSB-15</strain>
    </source>
</reference>
<evidence type="ECO:0000256" key="4">
    <source>
        <dbReference type="PIRSR" id="PIRSR603782-2"/>
    </source>
</evidence>
<dbReference type="InterPro" id="IPR003782">
    <property type="entry name" value="SCO1/SenC"/>
</dbReference>
<dbReference type="Gene3D" id="2.40.50.320">
    <property type="entry name" value="Copper binding periplasmic protein CusF"/>
    <property type="match status" value="1"/>
</dbReference>
<proteinExistence type="inferred from homology"/>
<feature type="binding site" evidence="3">
    <location>
        <position position="178"/>
    </location>
    <ligand>
        <name>Cu cation</name>
        <dbReference type="ChEBI" id="CHEBI:23378"/>
    </ligand>
</feature>
<organism evidence="6 7">
    <name type="scientific">Horticoccus luteus</name>
    <dbReference type="NCBI Taxonomy" id="2862869"/>
    <lineage>
        <taxon>Bacteria</taxon>
        <taxon>Pseudomonadati</taxon>
        <taxon>Verrucomicrobiota</taxon>
        <taxon>Opitutia</taxon>
        <taxon>Opitutales</taxon>
        <taxon>Opitutaceae</taxon>
        <taxon>Horticoccus</taxon>
    </lineage>
</organism>
<dbReference type="PANTHER" id="PTHR12151">
    <property type="entry name" value="ELECTRON TRANSPORT PROTIN SCO1/SENC FAMILY MEMBER"/>
    <property type="match status" value="1"/>
</dbReference>
<dbReference type="Pfam" id="PF11604">
    <property type="entry name" value="CusF_Ec"/>
    <property type="match status" value="1"/>
</dbReference>
<dbReference type="GO" id="GO:0046872">
    <property type="term" value="F:metal ion binding"/>
    <property type="evidence" value="ECO:0007669"/>
    <property type="project" value="UniProtKB-KW"/>
</dbReference>
<evidence type="ECO:0000256" key="2">
    <source>
        <dbReference type="ARBA" id="ARBA00023008"/>
    </source>
</evidence>
<keyword evidence="2 3" id="KW-0186">Copper</keyword>
<dbReference type="AlphaFoldDB" id="A0A8F9XKS6"/>
<keyword evidence="4" id="KW-1015">Disulfide bond</keyword>
<protein>
    <submittedName>
        <fullName evidence="6">SCO family protein</fullName>
    </submittedName>
</protein>
<dbReference type="CDD" id="cd02968">
    <property type="entry name" value="SCO"/>
    <property type="match status" value="1"/>
</dbReference>
<evidence type="ECO:0000256" key="3">
    <source>
        <dbReference type="PIRSR" id="PIRSR603782-1"/>
    </source>
</evidence>
<dbReference type="InterPro" id="IPR021647">
    <property type="entry name" value="CusF_Ec"/>
</dbReference>
<dbReference type="SUPFAM" id="SSF52833">
    <property type="entry name" value="Thioredoxin-like"/>
    <property type="match status" value="1"/>
</dbReference>
<dbReference type="InterPro" id="IPR013766">
    <property type="entry name" value="Thioredoxin_domain"/>
</dbReference>